<dbReference type="Proteomes" id="UP000092716">
    <property type="component" value="Chromosome 1"/>
</dbReference>
<keyword evidence="3" id="KW-1185">Reference proteome</keyword>
<dbReference type="EMBL" id="CP016239">
    <property type="protein sequence ID" value="ANQ05898.1"/>
    <property type="molecule type" value="Genomic_DNA"/>
</dbReference>
<dbReference type="AlphaFoldDB" id="A0A1B1DSX9"/>
<feature type="transmembrane region" description="Helical" evidence="1">
    <location>
        <begin position="459"/>
        <end position="481"/>
    </location>
</feature>
<organism evidence="2 3">
    <name type="scientific">Plasmodium coatneyi</name>
    <dbReference type="NCBI Taxonomy" id="208452"/>
    <lineage>
        <taxon>Eukaryota</taxon>
        <taxon>Sar</taxon>
        <taxon>Alveolata</taxon>
        <taxon>Apicomplexa</taxon>
        <taxon>Aconoidasida</taxon>
        <taxon>Haemosporida</taxon>
        <taxon>Plasmodiidae</taxon>
        <taxon>Plasmodium</taxon>
    </lineage>
</organism>
<dbReference type="RefSeq" id="XP_019912593.1">
    <property type="nucleotide sequence ID" value="XM_020056912.1"/>
</dbReference>
<evidence type="ECO:0000313" key="2">
    <source>
        <dbReference type="EMBL" id="ANQ05898.1"/>
    </source>
</evidence>
<evidence type="ECO:0000256" key="1">
    <source>
        <dbReference type="SAM" id="Phobius"/>
    </source>
</evidence>
<dbReference type="KEGG" id="pcot:PCOAH_00000950"/>
<accession>A0A1B1DSX9</accession>
<keyword evidence="1" id="KW-0812">Transmembrane</keyword>
<dbReference type="Pfam" id="PF05795">
    <property type="entry name" value="Plasmodium_Vir"/>
    <property type="match status" value="2"/>
</dbReference>
<keyword evidence="1" id="KW-1133">Transmembrane helix</keyword>
<evidence type="ECO:0000313" key="3">
    <source>
        <dbReference type="Proteomes" id="UP000092716"/>
    </source>
</evidence>
<keyword evidence="1" id="KW-0472">Membrane</keyword>
<protein>
    <submittedName>
        <fullName evidence="2">KIR protein</fullName>
    </submittedName>
</protein>
<dbReference type="VEuPathDB" id="PlasmoDB:PCOAH_00000950"/>
<dbReference type="OrthoDB" id="10285885at2759"/>
<dbReference type="GeneID" id="30906814"/>
<reference evidence="3" key="1">
    <citation type="submission" date="2016-06" db="EMBL/GenBank/DDBJ databases">
        <title>First high quality genome sequence of Plasmodium coatneyi using continuous long reads from single molecule, real-time sequencing.</title>
        <authorList>
            <person name="Chien J.-T."/>
            <person name="Pakala S.B."/>
            <person name="Geraldo J.A."/>
            <person name="Lapp S.A."/>
            <person name="Barnwell J.W."/>
            <person name="Kissinger J.C."/>
            <person name="Galinski M.R."/>
            <person name="Humphrey J.C."/>
        </authorList>
    </citation>
    <scope>NUCLEOTIDE SEQUENCE [LARGE SCALE GENOMIC DNA]</scope>
    <source>
        <strain evidence="3">Hackeri</strain>
    </source>
</reference>
<proteinExistence type="predicted"/>
<dbReference type="InterPro" id="IPR008780">
    <property type="entry name" value="Plasmodium_Vir"/>
</dbReference>
<gene>
    <name evidence="2" type="ORF">PCOAH_00000950</name>
</gene>
<sequence length="485" mass="55388">MPDPEKAQATLTEDLEKLTSYKDFYDKFKKGCSDYNSCDRSSTKDLEDKLQKCPKSEKYKEKIIKACCCMSTMDEERGVEYKKKCNFLYYWTVDILMKEIGISSLSAAAQDVTGALESFLQKHGCKILDPDSIDKDTIEARKKIFDYNYDYGELQQLLKSSGSECNQNYLNYLKGIFLTYDTVKTECKRPNTETNEYCTKLKEMFDDDKKSPQQLTLKCGSIQETEAILRARAKAALQENCQEKGLPSQQIYCKLNQASGTCDSGRSDPTPELKVALKTYLKEGGDYADKIVKGWCYANGSGKGNLSNKEERCKYLYYWTADTLLDSLKKEGDLSNAMNVIYSKLGGSGRNIDCTNLYPNMQWYHLRNMGQVYNYSQDHDTIKKCTEDPQPSDSNCTNGEYSTYLDGAFSSYKYMKRQCEGDKDKQWCTDFNKMAEERTYNDLLQLKCFLKHTPDCPNITLPAILGTLTSIGLPTFAFLLYKVLT</sequence>
<name>A0A1B1DSX9_9APIC</name>